<evidence type="ECO:0000313" key="3">
    <source>
        <dbReference type="Proteomes" id="UP000219338"/>
    </source>
</evidence>
<dbReference type="AlphaFoldDB" id="A0A284RJG6"/>
<keyword evidence="1" id="KW-1133">Transmembrane helix</keyword>
<reference evidence="3" key="1">
    <citation type="journal article" date="2017" name="Nat. Ecol. Evol.">
        <title>Genome expansion and lineage-specific genetic innovations in the forest pathogenic fungi Armillaria.</title>
        <authorList>
            <person name="Sipos G."/>
            <person name="Prasanna A.N."/>
            <person name="Walter M.C."/>
            <person name="O'Connor E."/>
            <person name="Balint B."/>
            <person name="Krizsan K."/>
            <person name="Kiss B."/>
            <person name="Hess J."/>
            <person name="Varga T."/>
            <person name="Slot J."/>
            <person name="Riley R."/>
            <person name="Boka B."/>
            <person name="Rigling D."/>
            <person name="Barry K."/>
            <person name="Lee J."/>
            <person name="Mihaltcheva S."/>
            <person name="LaButti K."/>
            <person name="Lipzen A."/>
            <person name="Waldron R."/>
            <person name="Moloney N.M."/>
            <person name="Sperisen C."/>
            <person name="Kredics L."/>
            <person name="Vagvoelgyi C."/>
            <person name="Patrignani A."/>
            <person name="Fitzpatrick D."/>
            <person name="Nagy I."/>
            <person name="Doyle S."/>
            <person name="Anderson J.B."/>
            <person name="Grigoriev I.V."/>
            <person name="Gueldener U."/>
            <person name="Muensterkoetter M."/>
            <person name="Nagy L.G."/>
        </authorList>
    </citation>
    <scope>NUCLEOTIDE SEQUENCE [LARGE SCALE GENOMIC DNA]</scope>
    <source>
        <strain evidence="3">C18/9</strain>
    </source>
</reference>
<evidence type="ECO:0000313" key="2">
    <source>
        <dbReference type="EMBL" id="SJL08921.1"/>
    </source>
</evidence>
<dbReference type="Proteomes" id="UP000219338">
    <property type="component" value="Unassembled WGS sequence"/>
</dbReference>
<gene>
    <name evidence="2" type="ORF">ARMOST_12295</name>
</gene>
<proteinExistence type="predicted"/>
<dbReference type="OrthoDB" id="10646853at2759"/>
<evidence type="ECO:0000256" key="1">
    <source>
        <dbReference type="SAM" id="Phobius"/>
    </source>
</evidence>
<protein>
    <submittedName>
        <fullName evidence="2">Uncharacterized protein</fullName>
    </submittedName>
</protein>
<keyword evidence="3" id="KW-1185">Reference proteome</keyword>
<name>A0A284RJG6_ARMOS</name>
<dbReference type="EMBL" id="FUEG01000010">
    <property type="protein sequence ID" value="SJL08921.1"/>
    <property type="molecule type" value="Genomic_DNA"/>
</dbReference>
<feature type="transmembrane region" description="Helical" evidence="1">
    <location>
        <begin position="20"/>
        <end position="39"/>
    </location>
</feature>
<keyword evidence="1" id="KW-0472">Membrane</keyword>
<organism evidence="2 3">
    <name type="scientific">Armillaria ostoyae</name>
    <name type="common">Armillaria root rot fungus</name>
    <dbReference type="NCBI Taxonomy" id="47428"/>
    <lineage>
        <taxon>Eukaryota</taxon>
        <taxon>Fungi</taxon>
        <taxon>Dikarya</taxon>
        <taxon>Basidiomycota</taxon>
        <taxon>Agaricomycotina</taxon>
        <taxon>Agaricomycetes</taxon>
        <taxon>Agaricomycetidae</taxon>
        <taxon>Agaricales</taxon>
        <taxon>Marasmiineae</taxon>
        <taxon>Physalacriaceae</taxon>
        <taxon>Armillaria</taxon>
    </lineage>
</organism>
<accession>A0A284RJG6</accession>
<sequence>MLPASMVEEADLLTSAFTMVSYQFITQFYSFLIAILLVYSNGRSKLVFGGSDVVLTRSDHSLNEDSTALNRSTGPQGLCAALNLTMVVDIFARGKLAEMRLTDTRYTPHGSLPQMYDHILPLLNCSRSVCEGGRSIRLIWLPSSARPPEPSTKPFGELNKVLVLVRKWKERWVRCRVDWLAIRADGRLERVC</sequence>
<keyword evidence="1" id="KW-0812">Transmembrane</keyword>